<name>A0A7G5IEC6_9SPHN</name>
<dbReference type="InterPro" id="IPR036165">
    <property type="entry name" value="YefM-like_sf"/>
</dbReference>
<evidence type="ECO:0000256" key="1">
    <source>
        <dbReference type="ARBA" id="ARBA00009981"/>
    </source>
</evidence>
<protein>
    <recommendedName>
        <fullName evidence="2">Antitoxin</fullName>
    </recommendedName>
</protein>
<gene>
    <name evidence="3" type="ORF">H3309_09875</name>
</gene>
<dbReference type="EMBL" id="CP059851">
    <property type="protein sequence ID" value="QMW21718.1"/>
    <property type="molecule type" value="Genomic_DNA"/>
</dbReference>
<comment type="function">
    <text evidence="2">Antitoxin component of a type II toxin-antitoxin (TA) system.</text>
</comment>
<dbReference type="RefSeq" id="WP_182294564.1">
    <property type="nucleotide sequence ID" value="NZ_CP059851.1"/>
</dbReference>
<organism evidence="3 4">
    <name type="scientific">Sandaracinobacteroides saxicola</name>
    <dbReference type="NCBI Taxonomy" id="2759707"/>
    <lineage>
        <taxon>Bacteria</taxon>
        <taxon>Pseudomonadati</taxon>
        <taxon>Pseudomonadota</taxon>
        <taxon>Alphaproteobacteria</taxon>
        <taxon>Sphingomonadales</taxon>
        <taxon>Sphingosinicellaceae</taxon>
        <taxon>Sandaracinobacteroides</taxon>
    </lineage>
</organism>
<accession>A0A7G5IEC6</accession>
<dbReference type="KEGG" id="sand:H3309_09875"/>
<dbReference type="InterPro" id="IPR051416">
    <property type="entry name" value="phD-YefM_TA_antitoxins"/>
</dbReference>
<dbReference type="Gene3D" id="3.40.1620.10">
    <property type="entry name" value="YefM-like domain"/>
    <property type="match status" value="1"/>
</dbReference>
<dbReference type="PANTHER" id="PTHR35377">
    <property type="entry name" value="ANTITOXIN VAPB49-RELATED-RELATED"/>
    <property type="match status" value="1"/>
</dbReference>
<dbReference type="SUPFAM" id="SSF143120">
    <property type="entry name" value="YefM-like"/>
    <property type="match status" value="1"/>
</dbReference>
<evidence type="ECO:0000256" key="2">
    <source>
        <dbReference type="RuleBase" id="RU362080"/>
    </source>
</evidence>
<dbReference type="Pfam" id="PF02604">
    <property type="entry name" value="PhdYeFM_antitox"/>
    <property type="match status" value="1"/>
</dbReference>
<comment type="similarity">
    <text evidence="1 2">Belongs to the phD/YefM antitoxin family.</text>
</comment>
<dbReference type="NCBIfam" id="TIGR01552">
    <property type="entry name" value="phd_fam"/>
    <property type="match status" value="1"/>
</dbReference>
<dbReference type="InterPro" id="IPR006442">
    <property type="entry name" value="Antitoxin_Phd/YefM"/>
</dbReference>
<dbReference type="Proteomes" id="UP000515292">
    <property type="component" value="Chromosome"/>
</dbReference>
<sequence length="77" mass="8620">MDIAITATDANQRFSEVLRDIQAGETFIVTSHGRPVARLLPIDHGQNQTAAIDLLLDHLNTLPPRTLPGWQRDELYT</sequence>
<proteinExistence type="inferred from homology"/>
<reference evidence="3 4" key="1">
    <citation type="submission" date="2020-07" db="EMBL/GenBank/DDBJ databases">
        <title>Complete genome sequence for Sandaracinobacter sp. M6.</title>
        <authorList>
            <person name="Tang Y."/>
            <person name="Liu Q."/>
            <person name="Guo Z."/>
            <person name="Lei P."/>
            <person name="Huang B."/>
        </authorList>
    </citation>
    <scope>NUCLEOTIDE SEQUENCE [LARGE SCALE GENOMIC DNA]</scope>
    <source>
        <strain evidence="3 4">M6</strain>
    </source>
</reference>
<dbReference type="AlphaFoldDB" id="A0A7G5IEC6"/>
<keyword evidence="4" id="KW-1185">Reference proteome</keyword>
<evidence type="ECO:0000313" key="3">
    <source>
        <dbReference type="EMBL" id="QMW21718.1"/>
    </source>
</evidence>
<evidence type="ECO:0000313" key="4">
    <source>
        <dbReference type="Proteomes" id="UP000515292"/>
    </source>
</evidence>